<proteinExistence type="predicted"/>
<dbReference type="Proteomes" id="UP000030752">
    <property type="component" value="Unassembled WGS sequence"/>
</dbReference>
<dbReference type="GeneID" id="19977343"/>
<sequence>MSDHDLLLSGSITRHEKPLLFPWNRRLRHLHGISLRNLNITAVSSRARGKTTTDDDAPYNLDTPTKRALRSEARTLTHSASFTSLASANKDRPSPLQKASTSYVQDGKTSLGRPQGRLRRRSTLHWSSATPRARQEKLQDLTGHRLLDTWFSLHIGGAHETEPVYLSEVMESCMNPSFAFFDLDTAGPLVARADECVLRLWAKTADAVEYVVLVELNVNLRSLQFIGATLDNFHHPLPENCVLLHLSDGIYTSFTDLPGSGATAIALREAKSGSVEASSSFDALMQLANLDECIQDAMKVRQRLEDEVNDLLAEQTAARDQERSLRAKRQQLASAKSAAVTVRKQNAALQRRNEELRLNLKTRQETVSSGSKPQKEAEKHNQEQRELIQSLRAARQTAEESQGQMRRIGEALQSIFPIEPIGNKPLQFTIRNVSLPNSAFDDTNRDEIAAALGFTAQLVHQLSLYLLCSLPYPLEPNASNSWIQDPVSAGLAQRRYPLYPTSVAYKFEYGVFLLNKDIEFLMNKVGLRVLDIRHTLPNLKYLLYVLTAGSGELPERKAGGIRGLLGGRMTPSASRRSSQESVKGHREILKPAQRNGHIGSREKPNDPFSSSPPMPKLAYRSSGLRDAG</sequence>
<dbReference type="GO" id="GO:0005768">
    <property type="term" value="C:endosome"/>
    <property type="evidence" value="ECO:0007669"/>
    <property type="project" value="TreeGrafter"/>
</dbReference>
<dbReference type="PANTHER" id="PTHR15157">
    <property type="entry name" value="UV RADIATION RESISTANCE-ASSOCIATED GENE PROTEIN"/>
    <property type="match status" value="1"/>
</dbReference>
<dbReference type="GO" id="GO:0000323">
    <property type="term" value="C:lytic vacuole"/>
    <property type="evidence" value="ECO:0007669"/>
    <property type="project" value="TreeGrafter"/>
</dbReference>
<dbReference type="eggNOG" id="KOG2896">
    <property type="taxonomic scope" value="Eukaryota"/>
</dbReference>
<evidence type="ECO:0000313" key="3">
    <source>
        <dbReference type="EMBL" id="ETN45127.1"/>
    </source>
</evidence>
<dbReference type="PANTHER" id="PTHR15157:SF5">
    <property type="entry name" value="UV RADIATION RESISTANCE-ASSOCIATED GENE PROTEIN"/>
    <property type="match status" value="1"/>
</dbReference>
<feature type="region of interest" description="Disordered" evidence="2">
    <location>
        <begin position="560"/>
        <end position="628"/>
    </location>
</feature>
<dbReference type="GO" id="GO:0035493">
    <property type="term" value="P:SNARE complex assembly"/>
    <property type="evidence" value="ECO:0007669"/>
    <property type="project" value="TreeGrafter"/>
</dbReference>
<dbReference type="STRING" id="1220924.W2S8X2"/>
<dbReference type="OrthoDB" id="72772at2759"/>
<feature type="region of interest" description="Disordered" evidence="2">
    <location>
        <begin position="351"/>
        <end position="385"/>
    </location>
</feature>
<dbReference type="EMBL" id="KB822713">
    <property type="protein sequence ID" value="ETN45127.1"/>
    <property type="molecule type" value="Genomic_DNA"/>
</dbReference>
<feature type="region of interest" description="Disordered" evidence="2">
    <location>
        <begin position="83"/>
        <end position="135"/>
    </location>
</feature>
<protein>
    <recommendedName>
        <fullName evidence="5">UV radiation resistance-associated gene protein</fullName>
    </recommendedName>
</protein>
<feature type="compositionally biased region" description="Basic and acidic residues" evidence="2">
    <location>
        <begin position="373"/>
        <end position="385"/>
    </location>
</feature>
<accession>W2S8X2</accession>
<name>W2S8X2_CYPE1</name>
<keyword evidence="1" id="KW-0175">Coiled coil</keyword>
<organism evidence="3 4">
    <name type="scientific">Cyphellophora europaea (strain CBS 101466)</name>
    <name type="common">Phialophora europaea</name>
    <dbReference type="NCBI Taxonomy" id="1220924"/>
    <lineage>
        <taxon>Eukaryota</taxon>
        <taxon>Fungi</taxon>
        <taxon>Dikarya</taxon>
        <taxon>Ascomycota</taxon>
        <taxon>Pezizomycotina</taxon>
        <taxon>Eurotiomycetes</taxon>
        <taxon>Chaetothyriomycetidae</taxon>
        <taxon>Chaetothyriales</taxon>
        <taxon>Cyphellophoraceae</taxon>
        <taxon>Cyphellophora</taxon>
    </lineage>
</organism>
<evidence type="ECO:0008006" key="5">
    <source>
        <dbReference type="Google" id="ProtNLM"/>
    </source>
</evidence>
<feature type="compositionally biased region" description="Polar residues" evidence="2">
    <location>
        <begin position="571"/>
        <end position="581"/>
    </location>
</feature>
<dbReference type="InParanoid" id="W2S8X2"/>
<evidence type="ECO:0000256" key="2">
    <source>
        <dbReference type="SAM" id="MobiDB-lite"/>
    </source>
</evidence>
<feature type="compositionally biased region" description="Polar residues" evidence="2">
    <location>
        <begin position="97"/>
        <end position="108"/>
    </location>
</feature>
<dbReference type="VEuPathDB" id="FungiDB:HMPREF1541_10004"/>
<dbReference type="AlphaFoldDB" id="W2S8X2"/>
<gene>
    <name evidence="3" type="ORF">HMPREF1541_10004</name>
</gene>
<keyword evidence="4" id="KW-1185">Reference proteome</keyword>
<feature type="compositionally biased region" description="Basic and acidic residues" evidence="2">
    <location>
        <begin position="351"/>
        <end position="364"/>
    </location>
</feature>
<evidence type="ECO:0000256" key="1">
    <source>
        <dbReference type="ARBA" id="ARBA00023054"/>
    </source>
</evidence>
<dbReference type="HOGENOM" id="CLU_009375_1_0_1"/>
<dbReference type="RefSeq" id="XP_008712897.1">
    <property type="nucleotide sequence ID" value="XM_008714675.1"/>
</dbReference>
<dbReference type="GO" id="GO:0000149">
    <property type="term" value="F:SNARE binding"/>
    <property type="evidence" value="ECO:0007669"/>
    <property type="project" value="TreeGrafter"/>
</dbReference>
<evidence type="ECO:0000313" key="4">
    <source>
        <dbReference type="Proteomes" id="UP000030752"/>
    </source>
</evidence>
<reference evidence="3 4" key="1">
    <citation type="submission" date="2013-03" db="EMBL/GenBank/DDBJ databases">
        <title>The Genome Sequence of Phialophora europaea CBS 101466.</title>
        <authorList>
            <consortium name="The Broad Institute Genomics Platform"/>
            <person name="Cuomo C."/>
            <person name="de Hoog S."/>
            <person name="Gorbushina A."/>
            <person name="Walker B."/>
            <person name="Young S.K."/>
            <person name="Zeng Q."/>
            <person name="Gargeya S."/>
            <person name="Fitzgerald M."/>
            <person name="Haas B."/>
            <person name="Abouelleil A."/>
            <person name="Allen A.W."/>
            <person name="Alvarado L."/>
            <person name="Arachchi H.M."/>
            <person name="Berlin A.M."/>
            <person name="Chapman S.B."/>
            <person name="Gainer-Dewar J."/>
            <person name="Goldberg J."/>
            <person name="Griggs A."/>
            <person name="Gujja S."/>
            <person name="Hansen M."/>
            <person name="Howarth C."/>
            <person name="Imamovic A."/>
            <person name="Ireland A."/>
            <person name="Larimer J."/>
            <person name="McCowan C."/>
            <person name="Murphy C."/>
            <person name="Pearson M."/>
            <person name="Poon T.W."/>
            <person name="Priest M."/>
            <person name="Roberts A."/>
            <person name="Saif S."/>
            <person name="Shea T."/>
            <person name="Sisk P."/>
            <person name="Sykes S."/>
            <person name="Wortman J."/>
            <person name="Nusbaum C."/>
            <person name="Birren B."/>
        </authorList>
    </citation>
    <scope>NUCLEOTIDE SEQUENCE [LARGE SCALE GENOMIC DNA]</scope>
    <source>
        <strain evidence="3 4">CBS 101466</strain>
    </source>
</reference>